<proteinExistence type="predicted"/>
<evidence type="ECO:0000313" key="2">
    <source>
        <dbReference type="Proteomes" id="UP001501671"/>
    </source>
</evidence>
<organism evidence="1 2">
    <name type="scientific">Pigmentiphaga soli</name>
    <dbReference type="NCBI Taxonomy" id="1007095"/>
    <lineage>
        <taxon>Bacteria</taxon>
        <taxon>Pseudomonadati</taxon>
        <taxon>Pseudomonadota</taxon>
        <taxon>Betaproteobacteria</taxon>
        <taxon>Burkholderiales</taxon>
        <taxon>Alcaligenaceae</taxon>
        <taxon>Pigmentiphaga</taxon>
    </lineage>
</organism>
<evidence type="ECO:0000313" key="1">
    <source>
        <dbReference type="EMBL" id="GAA4341355.1"/>
    </source>
</evidence>
<comment type="caution">
    <text evidence="1">The sequence shown here is derived from an EMBL/GenBank/DDBJ whole genome shotgun (WGS) entry which is preliminary data.</text>
</comment>
<sequence>MDTDNLVRMANRIGDFFDAMPDRGAALHGVADHIRKFWEPRMRRQMLEHLDTGGAGLNDFVLEALRTHRDLVAS</sequence>
<dbReference type="EMBL" id="BAABFO010000029">
    <property type="protein sequence ID" value="GAA4341355.1"/>
    <property type="molecule type" value="Genomic_DNA"/>
</dbReference>
<reference evidence="2" key="1">
    <citation type="journal article" date="2019" name="Int. J. Syst. Evol. Microbiol.">
        <title>The Global Catalogue of Microorganisms (GCM) 10K type strain sequencing project: providing services to taxonomists for standard genome sequencing and annotation.</title>
        <authorList>
            <consortium name="The Broad Institute Genomics Platform"/>
            <consortium name="The Broad Institute Genome Sequencing Center for Infectious Disease"/>
            <person name="Wu L."/>
            <person name="Ma J."/>
        </authorList>
    </citation>
    <scope>NUCLEOTIDE SEQUENCE [LARGE SCALE GENOMIC DNA]</scope>
    <source>
        <strain evidence="2">JCM 17666</strain>
    </source>
</reference>
<dbReference type="Proteomes" id="UP001501671">
    <property type="component" value="Unassembled WGS sequence"/>
</dbReference>
<dbReference type="RefSeq" id="WP_345251873.1">
    <property type="nucleotide sequence ID" value="NZ_BAABFO010000029.1"/>
</dbReference>
<name>A0ABP8HME4_9BURK</name>
<gene>
    <name evidence="1" type="ORF">GCM10023144_41970</name>
</gene>
<accession>A0ABP8HME4</accession>
<dbReference type="Pfam" id="PF11390">
    <property type="entry name" value="FdsD"/>
    <property type="match status" value="1"/>
</dbReference>
<protein>
    <submittedName>
        <fullName evidence="1">Formate dehydrogenase subunit delta</fullName>
    </submittedName>
</protein>
<keyword evidence="2" id="KW-1185">Reference proteome</keyword>
<dbReference type="InterPro" id="IPR021074">
    <property type="entry name" value="Formate_DH_dsu"/>
</dbReference>